<name>A0A0A0K202_9MICO</name>
<dbReference type="EMBL" id="AVPL01000012">
    <property type="protein sequence ID" value="KGN41826.1"/>
    <property type="molecule type" value="Genomic_DNA"/>
</dbReference>
<accession>A0A0A0K202</accession>
<organism evidence="2 3">
    <name type="scientific">Knoellia aerolata DSM 18566</name>
    <dbReference type="NCBI Taxonomy" id="1385519"/>
    <lineage>
        <taxon>Bacteria</taxon>
        <taxon>Bacillati</taxon>
        <taxon>Actinomycetota</taxon>
        <taxon>Actinomycetes</taxon>
        <taxon>Micrococcales</taxon>
        <taxon>Intrasporangiaceae</taxon>
        <taxon>Knoellia</taxon>
    </lineage>
</organism>
<keyword evidence="1" id="KW-0732">Signal</keyword>
<dbReference type="AlphaFoldDB" id="A0A0A0K202"/>
<feature type="signal peptide" evidence="1">
    <location>
        <begin position="1"/>
        <end position="29"/>
    </location>
</feature>
<evidence type="ECO:0000256" key="1">
    <source>
        <dbReference type="SAM" id="SignalP"/>
    </source>
</evidence>
<sequence>MHTVRTPLRALAATTLAVGIALGASPARAAGPTHSVESLDFTLAAHGPMTQACGFPVSLHVYGSFNLVTWTDAEGNPTKEIRNFRFRSDISANGVTLHGLAMGPETATFHPDGSFTVEAHGIVNRRVKGMGTVTLFSGLTITDIDGETEVELFRSGPDDEDVSELCAAFTD</sequence>
<dbReference type="Proteomes" id="UP000030013">
    <property type="component" value="Unassembled WGS sequence"/>
</dbReference>
<evidence type="ECO:0000313" key="3">
    <source>
        <dbReference type="Proteomes" id="UP000030013"/>
    </source>
</evidence>
<dbReference type="RefSeq" id="WP_035935344.1">
    <property type="nucleotide sequence ID" value="NZ_AVPL01000012.1"/>
</dbReference>
<dbReference type="OrthoDB" id="4868749at2"/>
<comment type="caution">
    <text evidence="2">The sequence shown here is derived from an EMBL/GenBank/DDBJ whole genome shotgun (WGS) entry which is preliminary data.</text>
</comment>
<feature type="chain" id="PRO_5001971743" evidence="1">
    <location>
        <begin position="30"/>
        <end position="171"/>
    </location>
</feature>
<evidence type="ECO:0000313" key="2">
    <source>
        <dbReference type="EMBL" id="KGN41826.1"/>
    </source>
</evidence>
<protein>
    <submittedName>
        <fullName evidence="2">Uncharacterized protein</fullName>
    </submittedName>
</protein>
<reference evidence="2 3" key="1">
    <citation type="submission" date="2013-08" db="EMBL/GenBank/DDBJ databases">
        <title>The genome sequence of Knoellia aerolata.</title>
        <authorList>
            <person name="Zhu W."/>
            <person name="Wang G."/>
        </authorList>
    </citation>
    <scope>NUCLEOTIDE SEQUENCE [LARGE SCALE GENOMIC DNA]</scope>
    <source>
        <strain evidence="2 3">DSM 18566</strain>
    </source>
</reference>
<proteinExistence type="predicted"/>
<gene>
    <name evidence="2" type="ORF">N801_04670</name>
</gene>
<keyword evidence="3" id="KW-1185">Reference proteome</keyword>